<dbReference type="SUPFAM" id="SSF51905">
    <property type="entry name" value="FAD/NAD(P)-binding domain"/>
    <property type="match status" value="1"/>
</dbReference>
<dbReference type="Pfam" id="PF07992">
    <property type="entry name" value="Pyr_redox_2"/>
    <property type="match status" value="1"/>
</dbReference>
<evidence type="ECO:0000256" key="1">
    <source>
        <dbReference type="ARBA" id="ARBA00011738"/>
    </source>
</evidence>
<keyword evidence="9" id="KW-1185">Reference proteome</keyword>
<feature type="binding site" evidence="6">
    <location>
        <position position="319"/>
    </location>
    <ligand>
        <name>FAD</name>
        <dbReference type="ChEBI" id="CHEBI:57692"/>
    </ligand>
</feature>
<evidence type="ECO:0000259" key="7">
    <source>
        <dbReference type="Pfam" id="PF07992"/>
    </source>
</evidence>
<name>A0ABY4EKD3_9BACI</name>
<feature type="domain" description="FAD/NAD(P)-binding" evidence="7">
    <location>
        <begin position="5"/>
        <end position="291"/>
    </location>
</feature>
<evidence type="ECO:0000313" key="8">
    <source>
        <dbReference type="EMBL" id="UOQ44502.1"/>
    </source>
</evidence>
<dbReference type="RefSeq" id="WP_244710513.1">
    <property type="nucleotide sequence ID" value="NZ_CP095073.1"/>
</dbReference>
<gene>
    <name evidence="8" type="ORF">MUN89_00450</name>
</gene>
<keyword evidence="5 6" id="KW-0560">Oxidoreductase</keyword>
<organism evidence="8 9">
    <name type="scientific">Halobacillus salinarum</name>
    <dbReference type="NCBI Taxonomy" id="2932257"/>
    <lineage>
        <taxon>Bacteria</taxon>
        <taxon>Bacillati</taxon>
        <taxon>Bacillota</taxon>
        <taxon>Bacilli</taxon>
        <taxon>Bacillales</taxon>
        <taxon>Bacillaceae</taxon>
        <taxon>Halobacillus</taxon>
    </lineage>
</organism>
<comment type="cofactor">
    <cofactor evidence="6">
        <name>FAD</name>
        <dbReference type="ChEBI" id="CHEBI:57692"/>
    </cofactor>
    <text evidence="6">Binds 1 FAD per subunit.</text>
</comment>
<dbReference type="EMBL" id="CP095073">
    <property type="protein sequence ID" value="UOQ44502.1"/>
    <property type="molecule type" value="Genomic_DNA"/>
</dbReference>
<feature type="binding site" evidence="6">
    <location>
        <position position="122"/>
    </location>
    <ligand>
        <name>FAD</name>
        <dbReference type="ChEBI" id="CHEBI:57692"/>
    </ligand>
</feature>
<dbReference type="EC" id="1.18.1.2" evidence="6"/>
<keyword evidence="3 6" id="KW-0274">FAD</keyword>
<dbReference type="InterPro" id="IPR023753">
    <property type="entry name" value="FAD/NAD-binding_dom"/>
</dbReference>
<evidence type="ECO:0000313" key="9">
    <source>
        <dbReference type="Proteomes" id="UP000831787"/>
    </source>
</evidence>
<dbReference type="HAMAP" id="MF_01685">
    <property type="entry name" value="FENR2"/>
    <property type="match status" value="1"/>
</dbReference>
<evidence type="ECO:0000256" key="2">
    <source>
        <dbReference type="ARBA" id="ARBA00022630"/>
    </source>
</evidence>
<dbReference type="PRINTS" id="PR00469">
    <property type="entry name" value="PNDRDTASEII"/>
</dbReference>
<accession>A0ABY4EKD3</accession>
<dbReference type="Proteomes" id="UP000831787">
    <property type="component" value="Chromosome"/>
</dbReference>
<evidence type="ECO:0000256" key="6">
    <source>
        <dbReference type="HAMAP-Rule" id="MF_01685"/>
    </source>
</evidence>
<feature type="binding site" evidence="6">
    <location>
        <position position="34"/>
    </location>
    <ligand>
        <name>FAD</name>
        <dbReference type="ChEBI" id="CHEBI:57692"/>
    </ligand>
</feature>
<sequence>MTDLYDVTIIGAGTTGLYAAFYCGMRDLKTKVIEYQPQTGGKVSFFYPEKAIYDVGGFFGVTGEDLVAGVEEQAVSVQPEFVTGEKIESIVTNTDGTFLLKSSGGQKHYSKSVLIASGLGTFEMQPLAVEGSKAYEERIHYTIQNLSQYEGKRAVVISDSRVGIDWALALEKVAKDVHLINHGSEFKAVYEQDIEILEQSSVTVHKETKVERVEGRGGQLENVVISNGKKLNVDDILVYEGLKIDKSLYGEWGLTTDKGRLPVQNDMGTDRPGIFAAGDAVVYPHKTMLIASGFSEAMTAVNGIKKYLDPKAKSQVYSTVIYKHAEK</sequence>
<dbReference type="InterPro" id="IPR022890">
    <property type="entry name" value="Fd--NADP_Rdtase_type_2"/>
</dbReference>
<dbReference type="Gene3D" id="3.50.50.60">
    <property type="entry name" value="FAD/NAD(P)-binding domain"/>
    <property type="match status" value="2"/>
</dbReference>
<evidence type="ECO:0000256" key="3">
    <source>
        <dbReference type="ARBA" id="ARBA00022827"/>
    </source>
</evidence>
<dbReference type="InterPro" id="IPR036188">
    <property type="entry name" value="FAD/NAD-bd_sf"/>
</dbReference>
<dbReference type="PANTHER" id="PTHR48105">
    <property type="entry name" value="THIOREDOXIN REDUCTASE 1-RELATED-RELATED"/>
    <property type="match status" value="1"/>
</dbReference>
<evidence type="ECO:0000256" key="4">
    <source>
        <dbReference type="ARBA" id="ARBA00022857"/>
    </source>
</evidence>
<dbReference type="PRINTS" id="PR00368">
    <property type="entry name" value="FADPNR"/>
</dbReference>
<protein>
    <recommendedName>
        <fullName evidence="6">Ferredoxin--NADP reductase</fullName>
        <shortName evidence="6">FNR</shortName>
        <shortName evidence="6">Fd-NADP(+) reductase</shortName>
        <ecNumber evidence="6">1.18.1.2</ecNumber>
    </recommendedName>
</protein>
<feature type="binding site" evidence="6">
    <location>
        <position position="47"/>
    </location>
    <ligand>
        <name>FAD</name>
        <dbReference type="ChEBI" id="CHEBI:57692"/>
    </ligand>
</feature>
<feature type="binding site" evidence="6">
    <location>
        <position position="279"/>
    </location>
    <ligand>
        <name>FAD</name>
        <dbReference type="ChEBI" id="CHEBI:57692"/>
    </ligand>
</feature>
<dbReference type="InterPro" id="IPR050097">
    <property type="entry name" value="Ferredoxin-NADP_redctase_2"/>
</dbReference>
<feature type="binding site" evidence="6">
    <location>
        <position position="87"/>
    </location>
    <ligand>
        <name>FAD</name>
        <dbReference type="ChEBI" id="CHEBI:57692"/>
    </ligand>
</feature>
<evidence type="ECO:0000256" key="5">
    <source>
        <dbReference type="ARBA" id="ARBA00023002"/>
    </source>
</evidence>
<feature type="binding site" evidence="6">
    <location>
        <position position="42"/>
    </location>
    <ligand>
        <name>FAD</name>
        <dbReference type="ChEBI" id="CHEBI:57692"/>
    </ligand>
</feature>
<keyword evidence="2 6" id="KW-0285">Flavoprotein</keyword>
<proteinExistence type="inferred from homology"/>
<feature type="binding site" evidence="6">
    <location>
        <position position="15"/>
    </location>
    <ligand>
        <name>FAD</name>
        <dbReference type="ChEBI" id="CHEBI:57692"/>
    </ligand>
</feature>
<comment type="subunit">
    <text evidence="1 6">Homodimer.</text>
</comment>
<comment type="catalytic activity">
    <reaction evidence="6">
        <text>2 reduced [2Fe-2S]-[ferredoxin] + NADP(+) + H(+) = 2 oxidized [2Fe-2S]-[ferredoxin] + NADPH</text>
        <dbReference type="Rhea" id="RHEA:20125"/>
        <dbReference type="Rhea" id="RHEA-COMP:10000"/>
        <dbReference type="Rhea" id="RHEA-COMP:10001"/>
        <dbReference type="ChEBI" id="CHEBI:15378"/>
        <dbReference type="ChEBI" id="CHEBI:33737"/>
        <dbReference type="ChEBI" id="CHEBI:33738"/>
        <dbReference type="ChEBI" id="CHEBI:57783"/>
        <dbReference type="ChEBI" id="CHEBI:58349"/>
        <dbReference type="EC" id="1.18.1.2"/>
    </reaction>
</comment>
<comment type="similarity">
    <text evidence="6">Belongs to the ferredoxin--NADP reductase type 2 family.</text>
</comment>
<keyword evidence="4 6" id="KW-0521">NADP</keyword>
<reference evidence="8 9" key="1">
    <citation type="submission" date="2022-04" db="EMBL/GenBank/DDBJ databases">
        <title>Halobacillus sp. isolated from saltern.</title>
        <authorList>
            <person name="Won M."/>
            <person name="Lee C.-M."/>
            <person name="Woen H.-Y."/>
            <person name="Kwon S.-W."/>
        </authorList>
    </citation>
    <scope>NUCLEOTIDE SEQUENCE [LARGE SCALE GENOMIC DNA]</scope>
    <source>
        <strain evidence="8 9">SSBR10-3</strain>
    </source>
</reference>